<gene>
    <name evidence="14" type="ORF">NADFUDRAFT_24736</name>
</gene>
<accession>A0A1E3PLM0</accession>
<dbReference type="GO" id="GO:0005789">
    <property type="term" value="C:endoplasmic reticulum membrane"/>
    <property type="evidence" value="ECO:0007669"/>
    <property type="project" value="UniProtKB-SubCell"/>
</dbReference>
<organism evidence="14 15">
    <name type="scientific">Nadsonia fulvescens var. elongata DSM 6958</name>
    <dbReference type="NCBI Taxonomy" id="857566"/>
    <lineage>
        <taxon>Eukaryota</taxon>
        <taxon>Fungi</taxon>
        <taxon>Dikarya</taxon>
        <taxon>Ascomycota</taxon>
        <taxon>Saccharomycotina</taxon>
        <taxon>Dipodascomycetes</taxon>
        <taxon>Dipodascales</taxon>
        <taxon>Dipodascales incertae sedis</taxon>
        <taxon>Nadsonia</taxon>
    </lineage>
</organism>
<keyword evidence="9" id="KW-0443">Lipid metabolism</keyword>
<evidence type="ECO:0000256" key="3">
    <source>
        <dbReference type="ARBA" id="ARBA00022516"/>
    </source>
</evidence>
<proteinExistence type="inferred from homology"/>
<keyword evidence="6" id="KW-0752">Steroid biosynthesis</keyword>
<evidence type="ECO:0000256" key="8">
    <source>
        <dbReference type="ARBA" id="ARBA00023011"/>
    </source>
</evidence>
<evidence type="ECO:0000256" key="13">
    <source>
        <dbReference type="SAM" id="Phobius"/>
    </source>
</evidence>
<evidence type="ECO:0000256" key="12">
    <source>
        <dbReference type="ARBA" id="ARBA00023221"/>
    </source>
</evidence>
<feature type="transmembrane region" description="Helical" evidence="13">
    <location>
        <begin position="87"/>
        <end position="108"/>
    </location>
</feature>
<dbReference type="STRING" id="857566.A0A1E3PLM0"/>
<evidence type="ECO:0000256" key="7">
    <source>
        <dbReference type="ARBA" id="ARBA00022989"/>
    </source>
</evidence>
<dbReference type="Pfam" id="PF03694">
    <property type="entry name" value="Erg28"/>
    <property type="match status" value="1"/>
</dbReference>
<dbReference type="OrthoDB" id="6485510at2759"/>
<keyword evidence="11" id="KW-1207">Sterol metabolism</keyword>
<keyword evidence="15" id="KW-1185">Reference proteome</keyword>
<dbReference type="EMBL" id="KV454409">
    <property type="protein sequence ID" value="ODQ65842.1"/>
    <property type="molecule type" value="Genomic_DNA"/>
</dbReference>
<dbReference type="GO" id="GO:0030674">
    <property type="term" value="F:protein-macromolecule adaptor activity"/>
    <property type="evidence" value="ECO:0007669"/>
    <property type="project" value="TreeGrafter"/>
</dbReference>
<evidence type="ECO:0000256" key="9">
    <source>
        <dbReference type="ARBA" id="ARBA00023098"/>
    </source>
</evidence>
<name>A0A1E3PLM0_9ASCO</name>
<keyword evidence="3" id="KW-0444">Lipid biosynthesis</keyword>
<evidence type="ECO:0000256" key="5">
    <source>
        <dbReference type="ARBA" id="ARBA00022824"/>
    </source>
</evidence>
<evidence type="ECO:0000256" key="1">
    <source>
        <dbReference type="ARBA" id="ARBA00004477"/>
    </source>
</evidence>
<evidence type="ECO:0000256" key="6">
    <source>
        <dbReference type="ARBA" id="ARBA00022955"/>
    </source>
</evidence>
<sequence>MSIYQKAIELLPQSAGLLPKWLLFISLVSVFNSAQCYVSGVDINRRIYNKKPNDVTKLSSRTFGTWTLLSCVIRFYGAYYINDPHVYNITLASYLIAGMHFFSEWLVFRSANLGKGLIGPLIVASKYHYLWFYVIFYYYTYINSPLLGSTITWMTLQRDFYLPAI</sequence>
<comment type="similarity">
    <text evidence="2">Belongs to the ERG28 family.</text>
</comment>
<evidence type="ECO:0000256" key="11">
    <source>
        <dbReference type="ARBA" id="ARBA00023166"/>
    </source>
</evidence>
<comment type="subcellular location">
    <subcellularLocation>
        <location evidence="1">Endoplasmic reticulum membrane</location>
        <topology evidence="1">Multi-pass membrane protein</topology>
    </subcellularLocation>
</comment>
<dbReference type="PANTHER" id="PTHR15451:SF19">
    <property type="entry name" value="ERGOSTEROL BIOSYNTHETIC PROTEIN 28 HOMOLOG"/>
    <property type="match status" value="1"/>
</dbReference>
<evidence type="ECO:0000256" key="10">
    <source>
        <dbReference type="ARBA" id="ARBA00023136"/>
    </source>
</evidence>
<reference evidence="14 15" key="1">
    <citation type="journal article" date="2016" name="Proc. Natl. Acad. Sci. U.S.A.">
        <title>Comparative genomics of biotechnologically important yeasts.</title>
        <authorList>
            <person name="Riley R."/>
            <person name="Haridas S."/>
            <person name="Wolfe K.H."/>
            <person name="Lopes M.R."/>
            <person name="Hittinger C.T."/>
            <person name="Goeker M."/>
            <person name="Salamov A.A."/>
            <person name="Wisecaver J.H."/>
            <person name="Long T.M."/>
            <person name="Calvey C.H."/>
            <person name="Aerts A.L."/>
            <person name="Barry K.W."/>
            <person name="Choi C."/>
            <person name="Clum A."/>
            <person name="Coughlan A.Y."/>
            <person name="Deshpande S."/>
            <person name="Douglass A.P."/>
            <person name="Hanson S.J."/>
            <person name="Klenk H.-P."/>
            <person name="LaButti K.M."/>
            <person name="Lapidus A."/>
            <person name="Lindquist E.A."/>
            <person name="Lipzen A.M."/>
            <person name="Meier-Kolthoff J.P."/>
            <person name="Ohm R.A."/>
            <person name="Otillar R.P."/>
            <person name="Pangilinan J.L."/>
            <person name="Peng Y."/>
            <person name="Rokas A."/>
            <person name="Rosa C.A."/>
            <person name="Scheuner C."/>
            <person name="Sibirny A.A."/>
            <person name="Slot J.C."/>
            <person name="Stielow J.B."/>
            <person name="Sun H."/>
            <person name="Kurtzman C.P."/>
            <person name="Blackwell M."/>
            <person name="Grigoriev I.V."/>
            <person name="Jeffries T.W."/>
        </authorList>
    </citation>
    <scope>NUCLEOTIDE SEQUENCE [LARGE SCALE GENOMIC DNA]</scope>
    <source>
        <strain evidence="14 15">DSM 6958</strain>
    </source>
</reference>
<dbReference type="AlphaFoldDB" id="A0A1E3PLM0"/>
<feature type="transmembrane region" description="Helical" evidence="13">
    <location>
        <begin position="63"/>
        <end position="81"/>
    </location>
</feature>
<keyword evidence="12" id="KW-0753">Steroid metabolism</keyword>
<evidence type="ECO:0000313" key="15">
    <source>
        <dbReference type="Proteomes" id="UP000095009"/>
    </source>
</evidence>
<dbReference type="PANTHER" id="PTHR15451">
    <property type="entry name" value="ERGOSTEROL BIOSYNTHETIC PROTEIN 28-RELATED"/>
    <property type="match status" value="1"/>
</dbReference>
<evidence type="ECO:0000256" key="4">
    <source>
        <dbReference type="ARBA" id="ARBA00022692"/>
    </source>
</evidence>
<keyword evidence="7 13" id="KW-1133">Transmembrane helix</keyword>
<dbReference type="InterPro" id="IPR005352">
    <property type="entry name" value="Erg28"/>
</dbReference>
<evidence type="ECO:0000256" key="2">
    <source>
        <dbReference type="ARBA" id="ARBA00005377"/>
    </source>
</evidence>
<feature type="transmembrane region" description="Helical" evidence="13">
    <location>
        <begin position="21"/>
        <end position="43"/>
    </location>
</feature>
<keyword evidence="5" id="KW-0256">Endoplasmic reticulum</keyword>
<evidence type="ECO:0000313" key="14">
    <source>
        <dbReference type="EMBL" id="ODQ65842.1"/>
    </source>
</evidence>
<keyword evidence="10 13" id="KW-0472">Membrane</keyword>
<protein>
    <submittedName>
        <fullName evidence="14">Putative ergosterol 28</fullName>
    </submittedName>
</protein>
<keyword evidence="4 13" id="KW-0812">Transmembrane</keyword>
<keyword evidence="8" id="KW-0756">Sterol biosynthesis</keyword>
<dbReference type="GO" id="GO:0016126">
    <property type="term" value="P:sterol biosynthetic process"/>
    <property type="evidence" value="ECO:0007669"/>
    <property type="project" value="UniProtKB-KW"/>
</dbReference>
<dbReference type="Proteomes" id="UP000095009">
    <property type="component" value="Unassembled WGS sequence"/>
</dbReference>
<feature type="transmembrane region" description="Helical" evidence="13">
    <location>
        <begin position="129"/>
        <end position="156"/>
    </location>
</feature>